<sequence>MGQVHFYVVDSFSLSLFLSFSLSPLRPSALRRILPCCFSISESQLRRISVKHEALDRGGDVKHLDSVSLILTNLG</sequence>
<name>A0AAI9TM85_PENTH</name>
<reference evidence="1" key="1">
    <citation type="submission" date="2015-06" db="EMBL/GenBank/DDBJ databases">
        <authorList>
            <person name="Nguyen H."/>
        </authorList>
    </citation>
    <scope>NUCLEOTIDE SEQUENCE</scope>
    <source>
        <strain evidence="1">DAOM 180753</strain>
    </source>
</reference>
<evidence type="ECO:0000313" key="2">
    <source>
        <dbReference type="Proteomes" id="UP001227192"/>
    </source>
</evidence>
<dbReference type="AlphaFoldDB" id="A0AAI9TM85"/>
<reference evidence="1" key="2">
    <citation type="journal article" date="2016" name="Fungal Biol.">
        <title>Ochratoxin A production by Penicillium thymicola.</title>
        <authorList>
            <person name="Nguyen H.D.T."/>
            <person name="McMullin D.R."/>
            <person name="Ponomareva E."/>
            <person name="Riley R."/>
            <person name="Pomraning K.R."/>
            <person name="Baker S.E."/>
            <person name="Seifert K.A."/>
        </authorList>
    </citation>
    <scope>NUCLEOTIDE SEQUENCE</scope>
    <source>
        <strain evidence="1">DAOM 180753</strain>
    </source>
</reference>
<evidence type="ECO:0000313" key="1">
    <source>
        <dbReference type="EMBL" id="KAJ9489622.1"/>
    </source>
</evidence>
<keyword evidence="2" id="KW-1185">Reference proteome</keyword>
<dbReference type="Proteomes" id="UP001227192">
    <property type="component" value="Unassembled WGS sequence"/>
</dbReference>
<organism evidence="1 2">
    <name type="scientific">Penicillium thymicola</name>
    <dbReference type="NCBI Taxonomy" id="293382"/>
    <lineage>
        <taxon>Eukaryota</taxon>
        <taxon>Fungi</taxon>
        <taxon>Dikarya</taxon>
        <taxon>Ascomycota</taxon>
        <taxon>Pezizomycotina</taxon>
        <taxon>Eurotiomycetes</taxon>
        <taxon>Eurotiomycetidae</taxon>
        <taxon>Eurotiales</taxon>
        <taxon>Aspergillaceae</taxon>
        <taxon>Penicillium</taxon>
    </lineage>
</organism>
<protein>
    <submittedName>
        <fullName evidence="1">Uncharacterized protein</fullName>
    </submittedName>
</protein>
<comment type="caution">
    <text evidence="1">The sequence shown here is derived from an EMBL/GenBank/DDBJ whole genome shotgun (WGS) entry which is preliminary data.</text>
</comment>
<accession>A0AAI9TM85</accession>
<proteinExistence type="predicted"/>
<dbReference type="EMBL" id="LACB01000079">
    <property type="protein sequence ID" value="KAJ9489622.1"/>
    <property type="molecule type" value="Genomic_DNA"/>
</dbReference>
<gene>
    <name evidence="1" type="ORF">VN97_g3653</name>
</gene>